<dbReference type="Proteomes" id="UP000198742">
    <property type="component" value="Unassembled WGS sequence"/>
</dbReference>
<dbReference type="Gene3D" id="2.60.300.12">
    <property type="entry name" value="HesB-like domain"/>
    <property type="match status" value="1"/>
</dbReference>
<dbReference type="InterPro" id="IPR035903">
    <property type="entry name" value="HesB-like_dom_sf"/>
</dbReference>
<proteinExistence type="predicted"/>
<dbReference type="AlphaFoldDB" id="A0A1H4M6M3"/>
<evidence type="ECO:0000313" key="2">
    <source>
        <dbReference type="Proteomes" id="UP000198742"/>
    </source>
</evidence>
<dbReference type="SUPFAM" id="SSF89360">
    <property type="entry name" value="HesB-like domain"/>
    <property type="match status" value="1"/>
</dbReference>
<evidence type="ECO:0000313" key="1">
    <source>
        <dbReference type="EMBL" id="SEB78052.1"/>
    </source>
</evidence>
<accession>A0A1H4M6M3</accession>
<organism evidence="1 2">
    <name type="scientific">Nocardioides exalbidus</name>
    <dbReference type="NCBI Taxonomy" id="402596"/>
    <lineage>
        <taxon>Bacteria</taxon>
        <taxon>Bacillati</taxon>
        <taxon>Actinomycetota</taxon>
        <taxon>Actinomycetes</taxon>
        <taxon>Propionibacteriales</taxon>
        <taxon>Nocardioidaceae</taxon>
        <taxon>Nocardioides</taxon>
    </lineage>
</organism>
<name>A0A1H4M6M3_9ACTN</name>
<protein>
    <submittedName>
        <fullName evidence="1">Fe-S cluster assembly iron-binding protein IscA</fullName>
    </submittedName>
</protein>
<keyword evidence="2" id="KW-1185">Reference proteome</keyword>
<dbReference type="OrthoDB" id="4868950at2"/>
<sequence>MLALTDNATEIVNKLTEEVPGISALRIATEPDGESLSVSPAEAAAPDDVVLEQDGATIYVDQPASEFLSDKILDGGVDEEGNIQFALGQQA</sequence>
<gene>
    <name evidence="1" type="ORF">SAMN04489844_1044</name>
</gene>
<reference evidence="2" key="1">
    <citation type="submission" date="2016-10" db="EMBL/GenBank/DDBJ databases">
        <authorList>
            <person name="Varghese N."/>
            <person name="Submissions S."/>
        </authorList>
    </citation>
    <scope>NUCLEOTIDE SEQUENCE [LARGE SCALE GENOMIC DNA]</scope>
    <source>
        <strain evidence="2">DSM 22017</strain>
    </source>
</reference>
<dbReference type="EMBL" id="FNRT01000002">
    <property type="protein sequence ID" value="SEB78052.1"/>
    <property type="molecule type" value="Genomic_DNA"/>
</dbReference>
<dbReference type="STRING" id="402596.SAMN04489844_1044"/>
<dbReference type="RefSeq" id="WP_090968169.1">
    <property type="nucleotide sequence ID" value="NZ_FNRT01000002.1"/>
</dbReference>